<feature type="compositionally biased region" description="Basic and acidic residues" evidence="1">
    <location>
        <begin position="249"/>
        <end position="268"/>
    </location>
</feature>
<feature type="region of interest" description="Disordered" evidence="1">
    <location>
        <begin position="249"/>
        <end position="276"/>
    </location>
</feature>
<dbReference type="AlphaFoldDB" id="A0AA38FN54"/>
<feature type="region of interest" description="Disordered" evidence="1">
    <location>
        <begin position="753"/>
        <end position="787"/>
    </location>
</feature>
<evidence type="ECO:0000313" key="3">
    <source>
        <dbReference type="Proteomes" id="UP000824469"/>
    </source>
</evidence>
<proteinExistence type="predicted"/>
<keyword evidence="3" id="KW-1185">Reference proteome</keyword>
<dbReference type="Proteomes" id="UP000824469">
    <property type="component" value="Unassembled WGS sequence"/>
</dbReference>
<evidence type="ECO:0000256" key="1">
    <source>
        <dbReference type="SAM" id="MobiDB-lite"/>
    </source>
</evidence>
<feature type="non-terminal residue" evidence="2">
    <location>
        <position position="1"/>
    </location>
</feature>
<feature type="compositionally biased region" description="Basic and acidic residues" evidence="1">
    <location>
        <begin position="776"/>
        <end position="787"/>
    </location>
</feature>
<feature type="region of interest" description="Disordered" evidence="1">
    <location>
        <begin position="803"/>
        <end position="920"/>
    </location>
</feature>
<accession>A0AA38FN54</accession>
<sequence length="920" mass="99515">NDDFSNLNGTYSDIGSSGDGLVTSEVATIDVLRNGFPNAPGKNSDVSSVLRVTEKIPEDIQIHNIITTASTSTGTIPRDLNALPIATSQEIPAAPLLRNISSKTLSATDSIDPRSFSSKLHTGIVSGRLFGSGDETLTSSQNEYFQSTSQPVGIYQIDQNARSNEKPQLRIASQPKQVSTTAEVKNGTYESGSSSISKILNVAAISARSFAKEEEPSSSILQESDHLLSPTAKLLRSICKDDDEKIVLKSTSRDRERDLPNQKPHKDSSGSSGFSRRLQGTLFSGGLFDDEDELIFSSTVESVNVWSQPSVPDRLFDTLSENKKDAVVLSSNVGRVLNQAEHNPSDGMITTNIHVSAEGRHQFSAVENTDKTSFTNDHIDKPYHDNPSLKESLSLLQKGLFDDGDSDEDDDPGDLFRAHLSLGQKHRAHDGTLVSGSNLVRGLSIAGISLNIPNEMHASLPETDEDYKPHKIDVDLYRTAETIPPADQIISNISTIVQNPGYENIMSDLDNNKEVDPPLKLTEYVLDPEKIPFPSTALLPRKPEPVPHFDLAIAAHNHSDGDSDSWSSSGSEKDIKPDTILDITVETSSDSTSEINNDKFNKVVLEPKGFSHSAGETASLLHDGESGNLIETASLLDPNNDGREDISNSKEDIVQKGISLPVRPAEFESPLADKNIEEKRLEAAALTSLSNSLFSATTSYQNWSKVTQPRVGDQAQAEIVLPDVAPIFVSNSVSLISKKKCAAAAVSFVGVDIPKRTGSQSGDRQTESLWKNKAPHSTEHSRAELSDQSKVGWTVLAKPVPAPEGAIGKYTSKEDISSIPSTSLSNKKLESDVPSGPSDKETKDELSSNVLSQSTGLTDTPLPSPQKETKAPPSRHMLLFGDEDEEMEASLFGPIPKENSKATPLKTPGKRHSLFDSDED</sequence>
<feature type="compositionally biased region" description="Polar residues" evidence="1">
    <location>
        <begin position="847"/>
        <end position="858"/>
    </location>
</feature>
<feature type="region of interest" description="Disordered" evidence="1">
    <location>
        <begin position="556"/>
        <end position="575"/>
    </location>
</feature>
<evidence type="ECO:0000313" key="2">
    <source>
        <dbReference type="EMBL" id="KAH9307419.1"/>
    </source>
</evidence>
<feature type="compositionally biased region" description="Polar residues" evidence="1">
    <location>
        <begin position="757"/>
        <end position="769"/>
    </location>
</feature>
<name>A0AA38FN54_TAXCH</name>
<gene>
    <name evidence="2" type="ORF">KI387_035330</name>
</gene>
<dbReference type="EMBL" id="JAHRHJ020000007">
    <property type="protein sequence ID" value="KAH9307419.1"/>
    <property type="molecule type" value="Genomic_DNA"/>
</dbReference>
<dbReference type="OMA" id="EANNDEY"/>
<protein>
    <submittedName>
        <fullName evidence="2">Uncharacterized protein</fullName>
    </submittedName>
</protein>
<comment type="caution">
    <text evidence="2">The sequence shown here is derived from an EMBL/GenBank/DDBJ whole genome shotgun (WGS) entry which is preliminary data.</text>
</comment>
<reference evidence="2 3" key="1">
    <citation type="journal article" date="2021" name="Nat. Plants">
        <title>The Taxus genome provides insights into paclitaxel biosynthesis.</title>
        <authorList>
            <person name="Xiong X."/>
            <person name="Gou J."/>
            <person name="Liao Q."/>
            <person name="Li Y."/>
            <person name="Zhou Q."/>
            <person name="Bi G."/>
            <person name="Li C."/>
            <person name="Du R."/>
            <person name="Wang X."/>
            <person name="Sun T."/>
            <person name="Guo L."/>
            <person name="Liang H."/>
            <person name="Lu P."/>
            <person name="Wu Y."/>
            <person name="Zhang Z."/>
            <person name="Ro D.K."/>
            <person name="Shang Y."/>
            <person name="Huang S."/>
            <person name="Yan J."/>
        </authorList>
    </citation>
    <scope>NUCLEOTIDE SEQUENCE [LARGE SCALE GENOMIC DNA]</scope>
    <source>
        <strain evidence="2">Ta-2019</strain>
    </source>
</reference>
<organism evidence="2 3">
    <name type="scientific">Taxus chinensis</name>
    <name type="common">Chinese yew</name>
    <name type="synonym">Taxus wallichiana var. chinensis</name>
    <dbReference type="NCBI Taxonomy" id="29808"/>
    <lineage>
        <taxon>Eukaryota</taxon>
        <taxon>Viridiplantae</taxon>
        <taxon>Streptophyta</taxon>
        <taxon>Embryophyta</taxon>
        <taxon>Tracheophyta</taxon>
        <taxon>Spermatophyta</taxon>
        <taxon>Pinopsida</taxon>
        <taxon>Pinidae</taxon>
        <taxon>Conifers II</taxon>
        <taxon>Cupressales</taxon>
        <taxon>Taxaceae</taxon>
        <taxon>Taxus</taxon>
    </lineage>
</organism>